<reference evidence="2" key="2">
    <citation type="submission" date="2022-01" db="EMBL/GenBank/DDBJ databases">
        <authorList>
            <person name="Yamashiro T."/>
            <person name="Shiraishi A."/>
            <person name="Satake H."/>
            <person name="Nakayama K."/>
        </authorList>
    </citation>
    <scope>NUCLEOTIDE SEQUENCE</scope>
</reference>
<evidence type="ECO:0000313" key="3">
    <source>
        <dbReference type="Proteomes" id="UP001151760"/>
    </source>
</evidence>
<gene>
    <name evidence="2" type="ORF">Tco_1091426</name>
</gene>
<accession>A0ABQ5I749</accession>
<dbReference type="PANTHER" id="PTHR46898:SF3">
    <property type="entry name" value="FUNGAL LIPASE-LIKE DOMAIN-CONTAINING PROTEIN"/>
    <property type="match status" value="1"/>
</dbReference>
<name>A0ABQ5I749_9ASTR</name>
<evidence type="ECO:0000313" key="2">
    <source>
        <dbReference type="EMBL" id="GJT95908.1"/>
    </source>
</evidence>
<organism evidence="2 3">
    <name type="scientific">Tanacetum coccineum</name>
    <dbReference type="NCBI Taxonomy" id="301880"/>
    <lineage>
        <taxon>Eukaryota</taxon>
        <taxon>Viridiplantae</taxon>
        <taxon>Streptophyta</taxon>
        <taxon>Embryophyta</taxon>
        <taxon>Tracheophyta</taxon>
        <taxon>Spermatophyta</taxon>
        <taxon>Magnoliopsida</taxon>
        <taxon>eudicotyledons</taxon>
        <taxon>Gunneridae</taxon>
        <taxon>Pentapetalae</taxon>
        <taxon>asterids</taxon>
        <taxon>campanulids</taxon>
        <taxon>Asterales</taxon>
        <taxon>Asteraceae</taxon>
        <taxon>Asteroideae</taxon>
        <taxon>Anthemideae</taxon>
        <taxon>Anthemidinae</taxon>
        <taxon>Tanacetum</taxon>
    </lineage>
</organism>
<dbReference type="InterPro" id="IPR044603">
    <property type="entry name" value="SAG101-like"/>
</dbReference>
<proteinExistence type="predicted"/>
<dbReference type="PANTHER" id="PTHR46898">
    <property type="entry name" value="SENESCENCE-ASSOCIATED CARBOXYLESTERASE 101"/>
    <property type="match status" value="1"/>
</dbReference>
<dbReference type="EMBL" id="BQNB010020433">
    <property type="protein sequence ID" value="GJT95908.1"/>
    <property type="molecule type" value="Genomic_DNA"/>
</dbReference>
<sequence>MELCDYENDLKLMRRNVLYRGVSPLSEIKSDSLKAGITLQFKEINVLGIIPNNLNGKMKEKQTRMIKSKKNKFEPTKTLNEMKISLTYMEWYMKSSKAKGELRDESIEQQQIGDIRRDWSNFGAYLCGGGRDSNQGNFSVSPDIFFEGSSLMKWWKEYEACKENLHASDFAKDEVQNRRALHRSDSPPAIGFDMSISRPYLGGFWFLIEACSVASKGENMSQSRGFSFLLFRKMPLLIHSFVSEDKNGVDI</sequence>
<dbReference type="InterPro" id="IPR041266">
    <property type="entry name" value="EDS1_EP"/>
</dbReference>
<reference evidence="2" key="1">
    <citation type="journal article" date="2022" name="Int. J. Mol. Sci.">
        <title>Draft Genome of Tanacetum Coccineum: Genomic Comparison of Closely Related Tanacetum-Family Plants.</title>
        <authorList>
            <person name="Yamashiro T."/>
            <person name="Shiraishi A."/>
            <person name="Nakayama K."/>
            <person name="Satake H."/>
        </authorList>
    </citation>
    <scope>NUCLEOTIDE SEQUENCE</scope>
</reference>
<protein>
    <recommendedName>
        <fullName evidence="1">EDS1 EP domain-containing protein</fullName>
    </recommendedName>
</protein>
<comment type="caution">
    <text evidence="2">The sequence shown here is derived from an EMBL/GenBank/DDBJ whole genome shotgun (WGS) entry which is preliminary data.</text>
</comment>
<dbReference type="Pfam" id="PF18117">
    <property type="entry name" value="EDS1_EP"/>
    <property type="match status" value="1"/>
</dbReference>
<feature type="domain" description="EDS1 EP" evidence="1">
    <location>
        <begin position="137"/>
        <end position="169"/>
    </location>
</feature>
<evidence type="ECO:0000259" key="1">
    <source>
        <dbReference type="Pfam" id="PF18117"/>
    </source>
</evidence>
<dbReference type="Proteomes" id="UP001151760">
    <property type="component" value="Unassembled WGS sequence"/>
</dbReference>
<keyword evidence="3" id="KW-1185">Reference proteome</keyword>